<feature type="domain" description="Thioester reductase (TE)" evidence="1">
    <location>
        <begin position="8"/>
        <end position="242"/>
    </location>
</feature>
<dbReference type="PANTHER" id="PTHR11011:SF45">
    <property type="entry name" value="FATTY ACYL-COA REDUCTASE CG8306-RELATED"/>
    <property type="match status" value="1"/>
</dbReference>
<evidence type="ECO:0000313" key="2">
    <source>
        <dbReference type="EMBL" id="MEI5905907.1"/>
    </source>
</evidence>
<dbReference type="Pfam" id="PF07993">
    <property type="entry name" value="NAD_binding_4"/>
    <property type="match status" value="1"/>
</dbReference>
<sequence>MQKDCYFITGFPGFLSTQLMKELLVKKKDSEFFVVCIPTMVETAYKSKQFLMQETGATSDQITIIEGDITEKNCGIKEPIVTKILNKVTQVWHLAAIYDLAVSRDIAFKVNVEGTKMVNDLVKRIIQLKRYVYFSTAYVAGERKGPLLEEELIKPTSFHNYYEETKFFAEEYVEQLKSTIPTTIIRPGIVKGHSHTGETSKFDGPYFIMNMLDKLRFLPFLPAVGDGDSYLNIVPFDYVIKASIYFSDQPTSIGKTYHLTDPNPHTVREVYSSILEEMLNKSPKGKVPLWMVKNALKFKSVRSYLGVEREAVDYFSWNGDFRSDIAQQDLVGSGIVCPDFIEGVANMVAFYEQNKQNSDYHIAIH</sequence>
<keyword evidence="3" id="KW-1185">Reference proteome</keyword>
<comment type="caution">
    <text evidence="2">The sequence shown here is derived from an EMBL/GenBank/DDBJ whole genome shotgun (WGS) entry which is preliminary data.</text>
</comment>
<gene>
    <name evidence="2" type="ORF">WAK64_02350</name>
</gene>
<dbReference type="CDD" id="cd05263">
    <property type="entry name" value="MupV_like_SDR_e"/>
    <property type="match status" value="1"/>
</dbReference>
<accession>A0ABU8H9R4</accession>
<proteinExistence type="predicted"/>
<organism evidence="2 3">
    <name type="scientific">Bacillus spongiae</name>
    <dbReference type="NCBI Taxonomy" id="2683610"/>
    <lineage>
        <taxon>Bacteria</taxon>
        <taxon>Bacillati</taxon>
        <taxon>Bacillota</taxon>
        <taxon>Bacilli</taxon>
        <taxon>Bacillales</taxon>
        <taxon>Bacillaceae</taxon>
        <taxon>Bacillus</taxon>
    </lineage>
</organism>
<dbReference type="Gene3D" id="3.40.50.720">
    <property type="entry name" value="NAD(P)-binding Rossmann-like Domain"/>
    <property type="match status" value="1"/>
</dbReference>
<dbReference type="PANTHER" id="PTHR11011">
    <property type="entry name" value="MALE STERILITY PROTEIN 2-RELATED"/>
    <property type="match status" value="1"/>
</dbReference>
<name>A0ABU8H9R4_9BACI</name>
<evidence type="ECO:0000313" key="3">
    <source>
        <dbReference type="Proteomes" id="UP001312865"/>
    </source>
</evidence>
<dbReference type="InterPro" id="IPR013120">
    <property type="entry name" value="FAR_NAD-bd"/>
</dbReference>
<dbReference type="InterPro" id="IPR026055">
    <property type="entry name" value="FAR"/>
</dbReference>
<dbReference type="RefSeq" id="WP_336585325.1">
    <property type="nucleotide sequence ID" value="NZ_JBBAXC010000002.1"/>
</dbReference>
<protein>
    <submittedName>
        <fullName evidence="2">SDR family oxidoreductase</fullName>
    </submittedName>
</protein>
<dbReference type="SUPFAM" id="SSF51735">
    <property type="entry name" value="NAD(P)-binding Rossmann-fold domains"/>
    <property type="match status" value="1"/>
</dbReference>
<dbReference type="InterPro" id="IPR036291">
    <property type="entry name" value="NAD(P)-bd_dom_sf"/>
</dbReference>
<dbReference type="Proteomes" id="UP001312865">
    <property type="component" value="Unassembled WGS sequence"/>
</dbReference>
<evidence type="ECO:0000259" key="1">
    <source>
        <dbReference type="Pfam" id="PF07993"/>
    </source>
</evidence>
<reference evidence="2 3" key="1">
    <citation type="journal article" date="2018" name="J. Microbiol.">
        <title>Bacillus spongiae sp. nov., isolated from sponge of Jeju Island.</title>
        <authorList>
            <person name="Lee G.E."/>
            <person name="Im W.T."/>
            <person name="Park J.S."/>
        </authorList>
    </citation>
    <scope>NUCLEOTIDE SEQUENCE [LARGE SCALE GENOMIC DNA]</scope>
    <source>
        <strain evidence="2 3">135PIL107-10</strain>
    </source>
</reference>
<dbReference type="EMBL" id="JBBAXC010000002">
    <property type="protein sequence ID" value="MEI5905907.1"/>
    <property type="molecule type" value="Genomic_DNA"/>
</dbReference>